<dbReference type="RefSeq" id="WP_160723479.1">
    <property type="nucleotide sequence ID" value="NZ_SUMG01000036.1"/>
</dbReference>
<gene>
    <name evidence="2" type="ORF">ISALK_14160</name>
</gene>
<dbReference type="Gene3D" id="3.90.550.10">
    <property type="entry name" value="Spore Coat Polysaccharide Biosynthesis Protein SpsA, Chain A"/>
    <property type="match status" value="1"/>
</dbReference>
<proteinExistence type="predicted"/>
<comment type="caution">
    <text evidence="2">The sequence shown here is derived from an EMBL/GenBank/DDBJ whole genome shotgun (WGS) entry which is preliminary data.</text>
</comment>
<dbReference type="InterPro" id="IPR029044">
    <property type="entry name" value="Nucleotide-diphossugar_trans"/>
</dbReference>
<dbReference type="Proteomes" id="UP000449710">
    <property type="component" value="Unassembled WGS sequence"/>
</dbReference>
<name>A0AA44BGA7_9CLOT</name>
<keyword evidence="3" id="KW-1185">Reference proteome</keyword>
<protein>
    <submittedName>
        <fullName evidence="2">Glycosyltransferase</fullName>
    </submittedName>
</protein>
<evidence type="ECO:0000313" key="2">
    <source>
        <dbReference type="EMBL" id="NBG89625.1"/>
    </source>
</evidence>
<dbReference type="AlphaFoldDB" id="A0AA44BGA7"/>
<dbReference type="CDD" id="cd00761">
    <property type="entry name" value="Glyco_tranf_GTA_type"/>
    <property type="match status" value="1"/>
</dbReference>
<dbReference type="EMBL" id="SUMG01000036">
    <property type="protein sequence ID" value="NBG89625.1"/>
    <property type="molecule type" value="Genomic_DNA"/>
</dbReference>
<sequence>MKLEVLISTMHQSDISLAENMNIKSDAIIINQCDKDDYYEKETDSGCIRMISVNDRGLSKSRNLAINNSDSDICVIADDDLKYHDGYKDIILKAYKKYPDADIIAFDVPSTNKERPTSSLKEGRVDFLHSMKIASFQITFKRKSIVDNNIRFNELFGAGSKYTCGEENILLTEAVKKGLKIYFVNEDSAIVDHNESTWFNGFDERLFRTKGAMFYEMNNKLAYLLILQFAIRKYYLYKNEMKFGEALRMMFEGMEEYKKETNK</sequence>
<reference evidence="2 3" key="1">
    <citation type="submission" date="2019-04" db="EMBL/GenBank/DDBJ databases">
        <title>Isachenkonia alkalipeptolytica gen. nov. sp. nov. a new anaerobic, alkiliphilic organothrophic bacterium capable to reduce synthesized ferrihydrite isolated from a soda lake.</title>
        <authorList>
            <person name="Toshchakov S.V."/>
            <person name="Zavarzina D.G."/>
            <person name="Zhilina T.N."/>
            <person name="Kostrikina N.A."/>
            <person name="Kublanov I.V."/>
        </authorList>
    </citation>
    <scope>NUCLEOTIDE SEQUENCE [LARGE SCALE GENOMIC DNA]</scope>
    <source>
        <strain evidence="2 3">Z-1701</strain>
    </source>
</reference>
<dbReference type="SUPFAM" id="SSF53448">
    <property type="entry name" value="Nucleotide-diphospho-sugar transferases"/>
    <property type="match status" value="1"/>
</dbReference>
<evidence type="ECO:0000259" key="1">
    <source>
        <dbReference type="Pfam" id="PF00535"/>
    </source>
</evidence>
<dbReference type="Pfam" id="PF00535">
    <property type="entry name" value="Glycos_transf_2"/>
    <property type="match status" value="1"/>
</dbReference>
<feature type="domain" description="Glycosyltransferase 2-like" evidence="1">
    <location>
        <begin position="28"/>
        <end position="129"/>
    </location>
</feature>
<organism evidence="2 3">
    <name type="scientific">Isachenkonia alkalipeptolytica</name>
    <dbReference type="NCBI Taxonomy" id="2565777"/>
    <lineage>
        <taxon>Bacteria</taxon>
        <taxon>Bacillati</taxon>
        <taxon>Bacillota</taxon>
        <taxon>Clostridia</taxon>
        <taxon>Eubacteriales</taxon>
        <taxon>Clostridiaceae</taxon>
        <taxon>Isachenkonia</taxon>
    </lineage>
</organism>
<accession>A0AA44BGA7</accession>
<dbReference type="InterPro" id="IPR001173">
    <property type="entry name" value="Glyco_trans_2-like"/>
</dbReference>
<evidence type="ECO:0000313" key="3">
    <source>
        <dbReference type="Proteomes" id="UP000449710"/>
    </source>
</evidence>